<evidence type="ECO:0000313" key="5">
    <source>
        <dbReference type="EMBL" id="UWZ58050.1"/>
    </source>
</evidence>
<dbReference type="PRINTS" id="PR00727">
    <property type="entry name" value="LEADERPTASE"/>
</dbReference>
<dbReference type="GO" id="GO:0006465">
    <property type="term" value="P:signal peptide processing"/>
    <property type="evidence" value="ECO:0007669"/>
    <property type="project" value="InterPro"/>
</dbReference>
<dbReference type="CDD" id="cd06530">
    <property type="entry name" value="S26_SPase_I"/>
    <property type="match status" value="1"/>
</dbReference>
<dbReference type="Proteomes" id="UP001058003">
    <property type="component" value="Chromosome"/>
</dbReference>
<comment type="similarity">
    <text evidence="2 3">Belongs to the peptidase S26 family.</text>
</comment>
<dbReference type="Pfam" id="PF10502">
    <property type="entry name" value="Peptidase_S26"/>
    <property type="match status" value="1"/>
</dbReference>
<evidence type="ECO:0000256" key="2">
    <source>
        <dbReference type="ARBA" id="ARBA00009370"/>
    </source>
</evidence>
<dbReference type="Gene3D" id="2.10.109.10">
    <property type="entry name" value="Umud Fragment, subunit A"/>
    <property type="match status" value="1"/>
</dbReference>
<proteinExistence type="inferred from homology"/>
<name>A0A9Q9IRH7_9ACTN</name>
<dbReference type="RefSeq" id="WP_162189932.1">
    <property type="nucleotide sequence ID" value="NZ_CP073767.1"/>
</dbReference>
<dbReference type="GO" id="GO:0005886">
    <property type="term" value="C:plasma membrane"/>
    <property type="evidence" value="ECO:0007669"/>
    <property type="project" value="UniProtKB-SubCell"/>
</dbReference>
<gene>
    <name evidence="5" type="primary">lepB</name>
    <name evidence="5" type="ORF">Daura_18900</name>
</gene>
<keyword evidence="3 5" id="KW-0378">Hydrolase</keyword>
<dbReference type="KEGG" id="daur:Daura_18900"/>
<evidence type="ECO:0000256" key="3">
    <source>
        <dbReference type="RuleBase" id="RU362042"/>
    </source>
</evidence>
<dbReference type="EC" id="3.4.21.89" evidence="3"/>
<dbReference type="NCBIfam" id="TIGR02227">
    <property type="entry name" value="sigpep_I_bact"/>
    <property type="match status" value="1"/>
</dbReference>
<evidence type="ECO:0000313" key="6">
    <source>
        <dbReference type="Proteomes" id="UP001058003"/>
    </source>
</evidence>
<organism evidence="5 6">
    <name type="scientific">Dactylosporangium aurantiacum</name>
    <dbReference type="NCBI Taxonomy" id="35754"/>
    <lineage>
        <taxon>Bacteria</taxon>
        <taxon>Bacillati</taxon>
        <taxon>Actinomycetota</taxon>
        <taxon>Actinomycetes</taxon>
        <taxon>Micromonosporales</taxon>
        <taxon>Micromonosporaceae</taxon>
        <taxon>Dactylosporangium</taxon>
    </lineage>
</organism>
<keyword evidence="6" id="KW-1185">Reference proteome</keyword>
<protein>
    <recommendedName>
        <fullName evidence="3">Signal peptidase I</fullName>
        <ecNumber evidence="3">3.4.21.89</ecNumber>
    </recommendedName>
</protein>
<evidence type="ECO:0000259" key="4">
    <source>
        <dbReference type="Pfam" id="PF10502"/>
    </source>
</evidence>
<sequence>MALLVAGCVGSGGGEYTMPTDAMKPRFSAGQRFTAKPVAAGGYRPRAGDVVVFRAPDSWGRRGLSVARVVAVGGTVVACCDVDGSVTVDGVTLDEPYLGENSPIDATATVERCYGRRFGPVRVEPGHVFVMGDSRGISVDSRCKGTVPDDRIVAVVE</sequence>
<comment type="subcellular location">
    <subcellularLocation>
        <location evidence="1">Cell membrane</location>
        <topology evidence="1">Single-pass type II membrane protein</topology>
    </subcellularLocation>
    <subcellularLocation>
        <location evidence="3">Membrane</location>
        <topology evidence="3">Single-pass type II membrane protein</topology>
    </subcellularLocation>
</comment>
<accession>A0A9Q9IRH7</accession>
<dbReference type="InterPro" id="IPR036286">
    <property type="entry name" value="LexA/Signal_pep-like_sf"/>
</dbReference>
<reference evidence="5" key="1">
    <citation type="submission" date="2021-04" db="EMBL/GenBank/DDBJ databases">
        <title>Dactylosporangium aurantiacum NRRL B-8018 full assembly.</title>
        <authorList>
            <person name="Hartkoorn R.C."/>
            <person name="Beaudoing E."/>
            <person name="Hot D."/>
        </authorList>
    </citation>
    <scope>NUCLEOTIDE SEQUENCE</scope>
    <source>
        <strain evidence="5">NRRL B-8018</strain>
    </source>
</reference>
<evidence type="ECO:0000256" key="1">
    <source>
        <dbReference type="ARBA" id="ARBA00004401"/>
    </source>
</evidence>
<dbReference type="AlphaFoldDB" id="A0A9Q9IRH7"/>
<dbReference type="InterPro" id="IPR019533">
    <property type="entry name" value="Peptidase_S26"/>
</dbReference>
<dbReference type="EMBL" id="CP073767">
    <property type="protein sequence ID" value="UWZ58050.1"/>
    <property type="molecule type" value="Genomic_DNA"/>
</dbReference>
<dbReference type="PANTHER" id="PTHR43390:SF1">
    <property type="entry name" value="CHLOROPLAST PROCESSING PEPTIDASE"/>
    <property type="match status" value="1"/>
</dbReference>
<dbReference type="SUPFAM" id="SSF51306">
    <property type="entry name" value="LexA/Signal peptidase"/>
    <property type="match status" value="1"/>
</dbReference>
<keyword evidence="3" id="KW-0645">Protease</keyword>
<comment type="catalytic activity">
    <reaction evidence="3">
        <text>Cleavage of hydrophobic, N-terminal signal or leader sequences from secreted and periplasmic proteins.</text>
        <dbReference type="EC" id="3.4.21.89"/>
    </reaction>
</comment>
<dbReference type="InterPro" id="IPR000223">
    <property type="entry name" value="Pept_S26A_signal_pept_1"/>
</dbReference>
<dbReference type="GO" id="GO:0004252">
    <property type="term" value="F:serine-type endopeptidase activity"/>
    <property type="evidence" value="ECO:0007669"/>
    <property type="project" value="InterPro"/>
</dbReference>
<feature type="domain" description="Peptidase S26" evidence="4">
    <location>
        <begin position="15"/>
        <end position="156"/>
    </location>
</feature>
<dbReference type="PANTHER" id="PTHR43390">
    <property type="entry name" value="SIGNAL PEPTIDASE I"/>
    <property type="match status" value="1"/>
</dbReference>
<dbReference type="GO" id="GO:0009003">
    <property type="term" value="F:signal peptidase activity"/>
    <property type="evidence" value="ECO:0007669"/>
    <property type="project" value="UniProtKB-EC"/>
</dbReference>